<evidence type="ECO:0000313" key="2">
    <source>
        <dbReference type="Proteomes" id="UP000799428"/>
    </source>
</evidence>
<organism evidence="1 2">
    <name type="scientific">Pleomassaria siparia CBS 279.74</name>
    <dbReference type="NCBI Taxonomy" id="1314801"/>
    <lineage>
        <taxon>Eukaryota</taxon>
        <taxon>Fungi</taxon>
        <taxon>Dikarya</taxon>
        <taxon>Ascomycota</taxon>
        <taxon>Pezizomycotina</taxon>
        <taxon>Dothideomycetes</taxon>
        <taxon>Pleosporomycetidae</taxon>
        <taxon>Pleosporales</taxon>
        <taxon>Pleomassariaceae</taxon>
        <taxon>Pleomassaria</taxon>
    </lineage>
</organism>
<keyword evidence="2" id="KW-1185">Reference proteome</keyword>
<sequence>MFLHVLKNGDVEDGMGGALSDDEFTRYNQIVSDSSGDLAQTPTTPIPLDTVMSHLKECRPQHAKSIDSASPHLSRLLETHAFFPFPTTKSKSLTPPDLLRAILLLTRNCEDLFKTAGWTGTAVTIRERTQEQRIAFVFSSLAEAPITPSLDDVLDVLCRIPYPRVKDSSGDLSREKVTDLVLVAERLLGPDSGKKTQGSKEPYHVSTTTFNSVANLVASLNGATVVKGLPSGQSEMDVHAFQQWAKKTDLLGALDILFSCYLR</sequence>
<dbReference type="OrthoDB" id="3766445at2759"/>
<dbReference type="Proteomes" id="UP000799428">
    <property type="component" value="Unassembled WGS sequence"/>
</dbReference>
<proteinExistence type="predicted"/>
<reference evidence="1" key="1">
    <citation type="journal article" date="2020" name="Stud. Mycol.">
        <title>101 Dothideomycetes genomes: a test case for predicting lifestyles and emergence of pathogens.</title>
        <authorList>
            <person name="Haridas S."/>
            <person name="Albert R."/>
            <person name="Binder M."/>
            <person name="Bloem J."/>
            <person name="Labutti K."/>
            <person name="Salamov A."/>
            <person name="Andreopoulos B."/>
            <person name="Baker S."/>
            <person name="Barry K."/>
            <person name="Bills G."/>
            <person name="Bluhm B."/>
            <person name="Cannon C."/>
            <person name="Castanera R."/>
            <person name="Culley D."/>
            <person name="Daum C."/>
            <person name="Ezra D."/>
            <person name="Gonzalez J."/>
            <person name="Henrissat B."/>
            <person name="Kuo A."/>
            <person name="Liang C."/>
            <person name="Lipzen A."/>
            <person name="Lutzoni F."/>
            <person name="Magnuson J."/>
            <person name="Mondo S."/>
            <person name="Nolan M."/>
            <person name="Ohm R."/>
            <person name="Pangilinan J."/>
            <person name="Park H.-J."/>
            <person name="Ramirez L."/>
            <person name="Alfaro M."/>
            <person name="Sun H."/>
            <person name="Tritt A."/>
            <person name="Yoshinaga Y."/>
            <person name="Zwiers L.-H."/>
            <person name="Turgeon B."/>
            <person name="Goodwin S."/>
            <person name="Spatafora J."/>
            <person name="Crous P."/>
            <person name="Grigoriev I."/>
        </authorList>
    </citation>
    <scope>NUCLEOTIDE SEQUENCE</scope>
    <source>
        <strain evidence="1">CBS 279.74</strain>
    </source>
</reference>
<dbReference type="EMBL" id="MU005771">
    <property type="protein sequence ID" value="KAF2708588.1"/>
    <property type="molecule type" value="Genomic_DNA"/>
</dbReference>
<protein>
    <submittedName>
        <fullName evidence="1">Uncharacterized protein</fullName>
    </submittedName>
</protein>
<accession>A0A6G1K702</accession>
<gene>
    <name evidence="1" type="ORF">K504DRAFT_285463</name>
</gene>
<name>A0A6G1K702_9PLEO</name>
<evidence type="ECO:0000313" key="1">
    <source>
        <dbReference type="EMBL" id="KAF2708588.1"/>
    </source>
</evidence>
<dbReference type="AlphaFoldDB" id="A0A6G1K702"/>